<dbReference type="OrthoDB" id="10060902at2759"/>
<dbReference type="PANTHER" id="PTHR43221:SF1">
    <property type="entry name" value="PROTEASE HTPX"/>
    <property type="match status" value="1"/>
</dbReference>
<evidence type="ECO:0000256" key="8">
    <source>
        <dbReference type="ARBA" id="ARBA00022692"/>
    </source>
</evidence>
<accession>A0A9P9Z363</accession>
<evidence type="ECO:0000256" key="3">
    <source>
        <dbReference type="ARBA" id="ARBA00004651"/>
    </source>
</evidence>
<dbReference type="Gene3D" id="1.20.1440.20">
    <property type="entry name" value="LemA-like domain"/>
    <property type="match status" value="1"/>
</dbReference>
<dbReference type="PANTHER" id="PTHR43221">
    <property type="entry name" value="PROTEASE HTPX"/>
    <property type="match status" value="1"/>
</dbReference>
<evidence type="ECO:0000256" key="1">
    <source>
        <dbReference type="ARBA" id="ARBA00001947"/>
    </source>
</evidence>
<evidence type="ECO:0000256" key="5">
    <source>
        <dbReference type="ARBA" id="ARBA00009779"/>
    </source>
</evidence>
<feature type="transmembrane region" description="Helical" evidence="15">
    <location>
        <begin position="204"/>
        <end position="224"/>
    </location>
</feature>
<proteinExistence type="inferred from homology"/>
<dbReference type="InterPro" id="IPR022919">
    <property type="entry name" value="Pept_M48_protease_HtpX"/>
</dbReference>
<protein>
    <recommendedName>
        <fullName evidence="16">Peptidase M48 domain-containing protein</fullName>
    </recommendedName>
</protein>
<evidence type="ECO:0000256" key="15">
    <source>
        <dbReference type="SAM" id="Phobius"/>
    </source>
</evidence>
<evidence type="ECO:0000256" key="10">
    <source>
        <dbReference type="ARBA" id="ARBA00022801"/>
    </source>
</evidence>
<dbReference type="CDD" id="cd07340">
    <property type="entry name" value="M48B_Htpx_like"/>
    <property type="match status" value="1"/>
</dbReference>
<comment type="subcellular location">
    <subcellularLocation>
        <location evidence="3">Cell membrane</location>
        <topology evidence="3">Multi-pass membrane protein</topology>
    </subcellularLocation>
    <subcellularLocation>
        <location evidence="2">Membrane</location>
        <topology evidence="2">Single-pass membrane protein</topology>
    </subcellularLocation>
</comment>
<evidence type="ECO:0000256" key="11">
    <source>
        <dbReference type="ARBA" id="ARBA00022833"/>
    </source>
</evidence>
<name>A0A9P9Z363_9POAL</name>
<evidence type="ECO:0000313" key="18">
    <source>
        <dbReference type="Proteomes" id="UP001151287"/>
    </source>
</evidence>
<comment type="caution">
    <text evidence="17">The sequence shown here is derived from an EMBL/GenBank/DDBJ whole genome shotgun (WGS) entry which is preliminary data.</text>
</comment>
<dbReference type="InterPro" id="IPR001915">
    <property type="entry name" value="Peptidase_M48"/>
</dbReference>
<gene>
    <name evidence="17" type="ORF">LUZ63_023278</name>
</gene>
<dbReference type="Pfam" id="PF01435">
    <property type="entry name" value="Peptidase_M48"/>
    <property type="match status" value="1"/>
</dbReference>
<comment type="cofactor">
    <cofactor evidence="1">
        <name>Zn(2+)</name>
        <dbReference type="ChEBI" id="CHEBI:29105"/>
    </cofactor>
</comment>
<dbReference type="EMBL" id="JAMQYH010001042">
    <property type="protein sequence ID" value="KAJ1681496.1"/>
    <property type="molecule type" value="Genomic_DNA"/>
</dbReference>
<feature type="transmembrane region" description="Helical" evidence="15">
    <location>
        <begin position="355"/>
        <end position="377"/>
    </location>
</feature>
<keyword evidence="11" id="KW-0862">Zinc</keyword>
<evidence type="ECO:0000256" key="9">
    <source>
        <dbReference type="ARBA" id="ARBA00022723"/>
    </source>
</evidence>
<evidence type="ECO:0000313" key="17">
    <source>
        <dbReference type="EMBL" id="KAJ1681496.1"/>
    </source>
</evidence>
<dbReference type="GO" id="GO:0046872">
    <property type="term" value="F:metal ion binding"/>
    <property type="evidence" value="ECO:0007669"/>
    <property type="project" value="UniProtKB-KW"/>
</dbReference>
<dbReference type="SUPFAM" id="SSF140478">
    <property type="entry name" value="LemA-like"/>
    <property type="match status" value="1"/>
</dbReference>
<feature type="transmembrane region" description="Helical" evidence="15">
    <location>
        <begin position="321"/>
        <end position="343"/>
    </location>
</feature>
<reference evidence="17" key="1">
    <citation type="journal article" date="2022" name="Cell">
        <title>Repeat-based holocentromeres influence genome architecture and karyotype evolution.</title>
        <authorList>
            <person name="Hofstatter P.G."/>
            <person name="Thangavel G."/>
            <person name="Lux T."/>
            <person name="Neumann P."/>
            <person name="Vondrak T."/>
            <person name="Novak P."/>
            <person name="Zhang M."/>
            <person name="Costa L."/>
            <person name="Castellani M."/>
            <person name="Scott A."/>
            <person name="Toegelov H."/>
            <person name="Fuchs J."/>
            <person name="Mata-Sucre Y."/>
            <person name="Dias Y."/>
            <person name="Vanzela A.L.L."/>
            <person name="Huettel B."/>
            <person name="Almeida C.C.S."/>
            <person name="Simkova H."/>
            <person name="Souza G."/>
            <person name="Pedrosa-Harand A."/>
            <person name="Macas J."/>
            <person name="Mayer K.F.X."/>
            <person name="Houben A."/>
            <person name="Marques A."/>
        </authorList>
    </citation>
    <scope>NUCLEOTIDE SEQUENCE</scope>
    <source>
        <strain evidence="17">RhyBre1mFocal</strain>
    </source>
</reference>
<dbReference type="AlphaFoldDB" id="A0A9P9Z363"/>
<dbReference type="InterPro" id="IPR023353">
    <property type="entry name" value="LemA-like_dom_sf"/>
</dbReference>
<keyword evidence="12 15" id="KW-1133">Transmembrane helix</keyword>
<keyword evidence="13" id="KW-0482">Metalloprotease</keyword>
<dbReference type="GO" id="GO:0004222">
    <property type="term" value="F:metalloendopeptidase activity"/>
    <property type="evidence" value="ECO:0007669"/>
    <property type="project" value="InterPro"/>
</dbReference>
<dbReference type="InterPro" id="IPR050083">
    <property type="entry name" value="HtpX_protease"/>
</dbReference>
<evidence type="ECO:0000256" key="6">
    <source>
        <dbReference type="ARBA" id="ARBA00022475"/>
    </source>
</evidence>
<keyword evidence="6" id="KW-1003">Cell membrane</keyword>
<evidence type="ECO:0000256" key="14">
    <source>
        <dbReference type="ARBA" id="ARBA00023136"/>
    </source>
</evidence>
<evidence type="ECO:0000256" key="2">
    <source>
        <dbReference type="ARBA" id="ARBA00004167"/>
    </source>
</evidence>
<feature type="transmembrane region" description="Helical" evidence="15">
    <location>
        <begin position="179"/>
        <end position="198"/>
    </location>
</feature>
<feature type="domain" description="Peptidase M48" evidence="16">
    <location>
        <begin position="246"/>
        <end position="457"/>
    </location>
</feature>
<keyword evidence="8 15" id="KW-0812">Transmembrane</keyword>
<feature type="transmembrane region" description="Helical" evidence="15">
    <location>
        <begin position="6"/>
        <end position="26"/>
    </location>
</feature>
<keyword evidence="10" id="KW-0378">Hydrolase</keyword>
<dbReference type="Gene3D" id="3.30.2010.10">
    <property type="entry name" value="Metalloproteases ('zincins'), catalytic domain"/>
    <property type="match status" value="1"/>
</dbReference>
<keyword evidence="14 15" id="KW-0472">Membrane</keyword>
<keyword evidence="18" id="KW-1185">Reference proteome</keyword>
<dbReference type="InterPro" id="IPR007156">
    <property type="entry name" value="MamQ_LemA"/>
</dbReference>
<dbReference type="HAMAP" id="MF_00188">
    <property type="entry name" value="Pept_M48_protease_HtpX"/>
    <property type="match status" value="1"/>
</dbReference>
<evidence type="ECO:0000256" key="7">
    <source>
        <dbReference type="ARBA" id="ARBA00022670"/>
    </source>
</evidence>
<comment type="similarity">
    <text evidence="4">Belongs to the LemA family.</text>
</comment>
<dbReference type="Pfam" id="PF04011">
    <property type="entry name" value="LemA"/>
    <property type="match status" value="1"/>
</dbReference>
<evidence type="ECO:0000259" key="16">
    <source>
        <dbReference type="Pfam" id="PF01435"/>
    </source>
</evidence>
<comment type="similarity">
    <text evidence="5">Belongs to the peptidase M48B family.</text>
</comment>
<dbReference type="GO" id="GO:0005886">
    <property type="term" value="C:plasma membrane"/>
    <property type="evidence" value="ECO:0007669"/>
    <property type="project" value="UniProtKB-SubCell"/>
</dbReference>
<dbReference type="GO" id="GO:0006508">
    <property type="term" value="P:proteolysis"/>
    <property type="evidence" value="ECO:0007669"/>
    <property type="project" value="UniProtKB-KW"/>
</dbReference>
<sequence length="462" mass="50718">MWAWLIPVLIVVLLVVIGGIYLWATYNSLVQLNVRVDEAWSDITVQLKRRADLLPNLIETVKGYAAHEKAVFENVTRARAETLGAVGPADAGVAEGHMQQALKSLFAVAEAYPQLQASQNFLQLQQSIVDTEDKIQASRRFYNGGVRELNTKIKVFPNNLFARNLGFHEREFFEVRNTWFILLSFVVLLGALGLLAGWLAGNNWWITALIVVFAGGYATVQYFFADREALALAGAVQVSKADAPRYYRLVENLCITTGTPMPRLYVVDDPAPNAFATGRTPEEAAITVTTGLFELMTDRELEGVLGHELGHIRNYDIRVSLIVFGLVVAVGIIADILLRVAFFGGRGRGNGNNQAQVFFLIFGVVAALVSPLLAGAVQAAISRQREYLADATSAMTTRDPEGLASALAKLSEYGQPLQKANTSMAHLWIADPLRPNALARMFSTHPPIPDRIARLHKIGGEF</sequence>
<evidence type="ECO:0000256" key="4">
    <source>
        <dbReference type="ARBA" id="ARBA00008854"/>
    </source>
</evidence>
<evidence type="ECO:0000256" key="12">
    <source>
        <dbReference type="ARBA" id="ARBA00022989"/>
    </source>
</evidence>
<organism evidence="17 18">
    <name type="scientific">Rhynchospora breviuscula</name>
    <dbReference type="NCBI Taxonomy" id="2022672"/>
    <lineage>
        <taxon>Eukaryota</taxon>
        <taxon>Viridiplantae</taxon>
        <taxon>Streptophyta</taxon>
        <taxon>Embryophyta</taxon>
        <taxon>Tracheophyta</taxon>
        <taxon>Spermatophyta</taxon>
        <taxon>Magnoliopsida</taxon>
        <taxon>Liliopsida</taxon>
        <taxon>Poales</taxon>
        <taxon>Cyperaceae</taxon>
        <taxon>Cyperoideae</taxon>
        <taxon>Rhynchosporeae</taxon>
        <taxon>Rhynchospora</taxon>
    </lineage>
</organism>
<dbReference type="Proteomes" id="UP001151287">
    <property type="component" value="Unassembled WGS sequence"/>
</dbReference>
<evidence type="ECO:0000256" key="13">
    <source>
        <dbReference type="ARBA" id="ARBA00023049"/>
    </source>
</evidence>
<keyword evidence="9" id="KW-0479">Metal-binding</keyword>
<keyword evidence="7" id="KW-0645">Protease</keyword>